<dbReference type="PANTHER" id="PTHR48475">
    <property type="entry name" value="RIBONUCLEASE H"/>
    <property type="match status" value="1"/>
</dbReference>
<evidence type="ECO:0000256" key="5">
    <source>
        <dbReference type="ARBA" id="ARBA00022801"/>
    </source>
</evidence>
<evidence type="ECO:0000256" key="4">
    <source>
        <dbReference type="ARBA" id="ARBA00022759"/>
    </source>
</evidence>
<keyword evidence="6" id="KW-0695">RNA-directed DNA polymerase</keyword>
<keyword evidence="5" id="KW-0378">Hydrolase</keyword>
<keyword evidence="4" id="KW-0255">Endonuclease</keyword>
<evidence type="ECO:0000256" key="2">
    <source>
        <dbReference type="ARBA" id="ARBA00022695"/>
    </source>
</evidence>
<dbReference type="Pfam" id="PF17917">
    <property type="entry name" value="RT_RNaseH"/>
    <property type="match status" value="1"/>
</dbReference>
<dbReference type="RefSeq" id="XP_048128394.1">
    <property type="nucleotide sequence ID" value="XM_048272437.1"/>
</dbReference>
<dbReference type="InterPro" id="IPR041373">
    <property type="entry name" value="RT_RNaseH"/>
</dbReference>
<gene>
    <name evidence="9" type="primary">LOC125312824</name>
</gene>
<dbReference type="Proteomes" id="UP000827889">
    <property type="component" value="Chromosome 11"/>
</dbReference>
<dbReference type="InterPro" id="IPR036397">
    <property type="entry name" value="RNaseH_sf"/>
</dbReference>
<evidence type="ECO:0000313" key="8">
    <source>
        <dbReference type="Proteomes" id="UP000827889"/>
    </source>
</evidence>
<evidence type="ECO:0000259" key="7">
    <source>
        <dbReference type="PROSITE" id="PS50879"/>
    </source>
</evidence>
<keyword evidence="2" id="KW-0548">Nucleotidyltransferase</keyword>
<dbReference type="SUPFAM" id="SSF56672">
    <property type="entry name" value="DNA/RNA polymerases"/>
    <property type="match status" value="1"/>
</dbReference>
<dbReference type="GeneID" id="125312824"/>
<dbReference type="Gene3D" id="3.30.420.10">
    <property type="entry name" value="Ribonuclease H-like superfamily/Ribonuclease H"/>
    <property type="match status" value="1"/>
</dbReference>
<evidence type="ECO:0000256" key="1">
    <source>
        <dbReference type="ARBA" id="ARBA00022679"/>
    </source>
</evidence>
<reference evidence="9" key="1">
    <citation type="submission" date="2025-08" db="UniProtKB">
        <authorList>
            <consortium name="RefSeq"/>
        </authorList>
    </citation>
    <scope>IDENTIFICATION</scope>
    <source>
        <tissue evidence="9">Leaf</tissue>
    </source>
</reference>
<feature type="domain" description="RNase H type-1" evidence="7">
    <location>
        <begin position="190"/>
        <end position="256"/>
    </location>
</feature>
<protein>
    <submittedName>
        <fullName evidence="9">Uncharacterized protein LOC125312824</fullName>
    </submittedName>
</protein>
<dbReference type="InterPro" id="IPR043502">
    <property type="entry name" value="DNA/RNA_pol_sf"/>
</dbReference>
<keyword evidence="1" id="KW-0808">Transferase</keyword>
<evidence type="ECO:0000256" key="3">
    <source>
        <dbReference type="ARBA" id="ARBA00022722"/>
    </source>
</evidence>
<organism evidence="8 9">
    <name type="scientific">Rhodamnia argentea</name>
    <dbReference type="NCBI Taxonomy" id="178133"/>
    <lineage>
        <taxon>Eukaryota</taxon>
        <taxon>Viridiplantae</taxon>
        <taxon>Streptophyta</taxon>
        <taxon>Embryophyta</taxon>
        <taxon>Tracheophyta</taxon>
        <taxon>Spermatophyta</taxon>
        <taxon>Magnoliopsida</taxon>
        <taxon>eudicotyledons</taxon>
        <taxon>Gunneridae</taxon>
        <taxon>Pentapetalae</taxon>
        <taxon>rosids</taxon>
        <taxon>malvids</taxon>
        <taxon>Myrtales</taxon>
        <taxon>Myrtaceae</taxon>
        <taxon>Myrtoideae</taxon>
        <taxon>Myrteae</taxon>
        <taxon>Australasian group</taxon>
        <taxon>Rhodamnia</taxon>
    </lineage>
</organism>
<dbReference type="SUPFAM" id="SSF53098">
    <property type="entry name" value="Ribonuclease H-like"/>
    <property type="match status" value="1"/>
</dbReference>
<keyword evidence="8" id="KW-1185">Reference proteome</keyword>
<evidence type="ECO:0000313" key="9">
    <source>
        <dbReference type="RefSeq" id="XP_048128394.1"/>
    </source>
</evidence>
<dbReference type="InterPro" id="IPR012337">
    <property type="entry name" value="RNaseH-like_sf"/>
</dbReference>
<sequence>MCVWSKVREIGGFYGRCGGIEIDPSKVKAICELRPPTSIEEHYLTHSLVLVPPTPGIPLILYLTIHKESLGAVLVQKRPSDEKECTIYYLAKKFTDSKALLWVLHRLRQYTLHHQIPLVTEYNPIKYPLEKPALIGKLAKWQIFLSKFDIQSMTQKSAKGHAIGDMLAENSMGLEIPHIDPLDDRVLLITTNKWTMYFDGAINLLGSGTGAVLISLDGQDYPIAARLIFPCTNNIAEYEACILGLQTAIDMGIRRL</sequence>
<dbReference type="InterPro" id="IPR002156">
    <property type="entry name" value="RNaseH_domain"/>
</dbReference>
<accession>A0ABM3GVM7</accession>
<evidence type="ECO:0000256" key="6">
    <source>
        <dbReference type="ARBA" id="ARBA00022918"/>
    </source>
</evidence>
<keyword evidence="3" id="KW-0540">Nuclease</keyword>
<dbReference type="PROSITE" id="PS50879">
    <property type="entry name" value="RNASE_H_1"/>
    <property type="match status" value="1"/>
</dbReference>
<name>A0ABM3GVM7_9MYRT</name>
<proteinExistence type="predicted"/>
<dbReference type="PANTHER" id="PTHR48475:SF1">
    <property type="entry name" value="RNASE H TYPE-1 DOMAIN-CONTAINING PROTEIN"/>
    <property type="match status" value="1"/>
</dbReference>